<evidence type="ECO:0000313" key="4">
    <source>
        <dbReference type="Proteomes" id="UP000719766"/>
    </source>
</evidence>
<feature type="compositionally biased region" description="Polar residues" evidence="1">
    <location>
        <begin position="276"/>
        <end position="290"/>
    </location>
</feature>
<feature type="domain" description="DUF6532" evidence="2">
    <location>
        <begin position="667"/>
        <end position="847"/>
    </location>
</feature>
<feature type="compositionally biased region" description="Polar residues" evidence="1">
    <location>
        <begin position="357"/>
        <end position="375"/>
    </location>
</feature>
<feature type="compositionally biased region" description="Polar residues" evidence="1">
    <location>
        <begin position="241"/>
        <end position="251"/>
    </location>
</feature>
<feature type="compositionally biased region" description="Polar residues" evidence="1">
    <location>
        <begin position="430"/>
        <end position="443"/>
    </location>
</feature>
<feature type="compositionally biased region" description="Polar residues" evidence="1">
    <location>
        <begin position="451"/>
        <end position="486"/>
    </location>
</feature>
<proteinExistence type="predicted"/>
<dbReference type="GeneID" id="64593650"/>
<dbReference type="InterPro" id="IPR045341">
    <property type="entry name" value="DUF6532"/>
</dbReference>
<dbReference type="AlphaFoldDB" id="A0A9P7J0Q4"/>
<feature type="compositionally biased region" description="Acidic residues" evidence="1">
    <location>
        <begin position="313"/>
        <end position="344"/>
    </location>
</feature>
<keyword evidence="4" id="KW-1185">Reference proteome</keyword>
<organism evidence="3 4">
    <name type="scientific">Suillus plorans</name>
    <dbReference type="NCBI Taxonomy" id="116603"/>
    <lineage>
        <taxon>Eukaryota</taxon>
        <taxon>Fungi</taxon>
        <taxon>Dikarya</taxon>
        <taxon>Basidiomycota</taxon>
        <taxon>Agaricomycotina</taxon>
        <taxon>Agaricomycetes</taxon>
        <taxon>Agaricomycetidae</taxon>
        <taxon>Boletales</taxon>
        <taxon>Suillineae</taxon>
        <taxon>Suillaceae</taxon>
        <taxon>Suillus</taxon>
    </lineage>
</organism>
<protein>
    <recommendedName>
        <fullName evidence="2">DUF6532 domain-containing protein</fullName>
    </recommendedName>
</protein>
<feature type="region of interest" description="Disordered" evidence="1">
    <location>
        <begin position="613"/>
        <end position="654"/>
    </location>
</feature>
<comment type="caution">
    <text evidence="3">The sequence shown here is derived from an EMBL/GenBank/DDBJ whole genome shotgun (WGS) entry which is preliminary data.</text>
</comment>
<feature type="region of interest" description="Disordered" evidence="1">
    <location>
        <begin position="241"/>
        <end position="299"/>
    </location>
</feature>
<accession>A0A9P7J0Q4</accession>
<gene>
    <name evidence="3" type="ORF">HD556DRAFT_1306253</name>
</gene>
<reference evidence="3" key="1">
    <citation type="journal article" date="2020" name="New Phytol.">
        <title>Comparative genomics reveals dynamic genome evolution in host specialist ectomycorrhizal fungi.</title>
        <authorList>
            <person name="Lofgren L.A."/>
            <person name="Nguyen N.H."/>
            <person name="Vilgalys R."/>
            <person name="Ruytinx J."/>
            <person name="Liao H.L."/>
            <person name="Branco S."/>
            <person name="Kuo A."/>
            <person name="LaButti K."/>
            <person name="Lipzen A."/>
            <person name="Andreopoulos W."/>
            <person name="Pangilinan J."/>
            <person name="Riley R."/>
            <person name="Hundley H."/>
            <person name="Na H."/>
            <person name="Barry K."/>
            <person name="Grigoriev I.V."/>
            <person name="Stajich J.E."/>
            <person name="Kennedy P.G."/>
        </authorList>
    </citation>
    <scope>NUCLEOTIDE SEQUENCE</scope>
    <source>
        <strain evidence="3">S12</strain>
    </source>
</reference>
<evidence type="ECO:0000256" key="1">
    <source>
        <dbReference type="SAM" id="MobiDB-lite"/>
    </source>
</evidence>
<evidence type="ECO:0000259" key="2">
    <source>
        <dbReference type="Pfam" id="PF20149"/>
    </source>
</evidence>
<dbReference type="OrthoDB" id="2682639at2759"/>
<sequence>MFADQSVDSSAVLEWETSEKTSKLSSSLSMIMPDTCIVTMRSSSPTSSTTFVEHSSPAYKAGLRAHLPRSPKRSYPFFNSALFDSEAEGYDIPPASFVSLAPEILGDTNVPPDGLKVAVAAQYATCEKLRHLIMTRIWQVEEASRWTDFLNQSIHSLKKEHAAAEDGLRGWIESAQKEFVEVSKPSSSVNKNLLKAKESLNFVQSKFDDLEGLLIAHGVTDADMLNESGEDPETCKIWAGSSRSAKNTTIAKHTKVTKKRPTRKNAKAIKKPGKNTGLNPSLNSDASQVGVSAEQPQPPASYEQLVSLINSEGMDEDSQDDKIEEDEMEEGDVEDDEMQDDDEGFGQLGPSWGYAEPSQSYAQPLQDYAQPSQGYTEPLPDYAEPSQGYAQPTPDYAQPSQGYAEPSQGYAQPSPDYAQPSQGYAEPSQGYAQPSPNYAQPTQGYAEPSQGYAQPSPDYTQPSQGYAQPSQGYAQPTQGYAQPSQGYAQPSQGYAQSSQGYYQFHQPPQPASYPAHTYGLPQAPPSFTPPQLASREAQRFDVPTPTTFRNIVPMHARHREEERARYAGRLPIDLPGIRKVFVYDPRRPPEEHRGHLFPTGVIRATSDIMVTAPLPSQRDLPPVSTPPSPITGPSVAGASSPANNSARSHPYARQRSTNEMFKRMMEAAKSNMRCQVLLQNAMPEGAANTAMAEAVLSAASREYMPGEQIPNYDTCLKTLRTLTTTIRTAFKTRACREVPTYYDLNRPSDANAEVAHRQQRVPTLVENHAYLFADEKNEQDSLSPVNHPGVTAVILAAVWESGFHAELDLDDVDSLDNLYALGGAATHSVIMEHLNGRRQTVEFSVSSLSGAEYCFIQQHNLAIRKVPAVHNAFVSSKEDLVRRGRSTTMSDAL</sequence>
<dbReference type="Pfam" id="PF20149">
    <property type="entry name" value="DUF6532"/>
    <property type="match status" value="1"/>
</dbReference>
<name>A0A9P7J0Q4_9AGAM</name>
<feature type="compositionally biased region" description="Basic residues" evidence="1">
    <location>
        <begin position="252"/>
        <end position="273"/>
    </location>
</feature>
<dbReference type="Proteomes" id="UP000719766">
    <property type="component" value="Unassembled WGS sequence"/>
</dbReference>
<feature type="compositionally biased region" description="Low complexity" evidence="1">
    <location>
        <begin position="487"/>
        <end position="503"/>
    </location>
</feature>
<dbReference type="EMBL" id="JABBWE010000014">
    <property type="protein sequence ID" value="KAG1798225.1"/>
    <property type="molecule type" value="Genomic_DNA"/>
</dbReference>
<evidence type="ECO:0000313" key="3">
    <source>
        <dbReference type="EMBL" id="KAG1798225.1"/>
    </source>
</evidence>
<dbReference type="RefSeq" id="XP_041163036.1">
    <property type="nucleotide sequence ID" value="XM_041299886.1"/>
</dbReference>
<feature type="region of interest" description="Disordered" evidence="1">
    <location>
        <begin position="312"/>
        <end position="531"/>
    </location>
</feature>